<dbReference type="InterPro" id="IPR036397">
    <property type="entry name" value="RNaseH_sf"/>
</dbReference>
<dbReference type="InterPro" id="IPR050900">
    <property type="entry name" value="Transposase_IS3/IS150/IS904"/>
</dbReference>
<dbReference type="InterPro" id="IPR012337">
    <property type="entry name" value="RNaseH-like_sf"/>
</dbReference>
<dbReference type="GO" id="GO:0015074">
    <property type="term" value="P:DNA integration"/>
    <property type="evidence" value="ECO:0007669"/>
    <property type="project" value="InterPro"/>
</dbReference>
<evidence type="ECO:0000259" key="2">
    <source>
        <dbReference type="PROSITE" id="PS50994"/>
    </source>
</evidence>
<reference evidence="3 4" key="1">
    <citation type="journal article" date="2017" name="Elife">
        <title>Extensive horizontal gene transfer in cheese-associated bacteria.</title>
        <authorList>
            <person name="Bonham K.S."/>
            <person name="Wolfe B.E."/>
            <person name="Dutton R.J."/>
        </authorList>
    </citation>
    <scope>NUCLEOTIDE SEQUENCE [LARGE SCALE GENOMIC DNA]</scope>
    <source>
        <strain evidence="3 4">341_9</strain>
    </source>
</reference>
<sequence length="342" mass="39198">MNAENDLVAELTAATGSQRQALEFAGVSRSTWHYRQRPRERIADPIPQTERAYESRISTADEERIGGLILAGWAQQNSVDHSFATAWDDGVMLASRRSWWRIAARIEDQMLRPTVPTRKDRRQPRNKPVLKATGPGQVWSWDITDLYSPWRGKVFKAYKITDIYSRKIVGWRVEDREADHLAVEMFAAAFTEHGPPTVVHADSGAAMTSNLLRDSLHEQGVNLSHNRPYTSNDNPFSEAGFRTMKYRPGYPKVFTNLSAAREYIAGYVPWYNHQHKHSGIALFSPAQVHDDTWRDAWKTRDTALQRYFHKHPERFRARPRTPAPAEIVGINLPEQEPLKQTA</sequence>
<dbReference type="EMBL" id="NRGR01000026">
    <property type="protein sequence ID" value="PCC38095.1"/>
    <property type="molecule type" value="Genomic_DNA"/>
</dbReference>
<dbReference type="Proteomes" id="UP000218598">
    <property type="component" value="Unassembled WGS sequence"/>
</dbReference>
<dbReference type="SUPFAM" id="SSF53098">
    <property type="entry name" value="Ribonuclease H-like"/>
    <property type="match status" value="1"/>
</dbReference>
<dbReference type="PROSITE" id="PS50994">
    <property type="entry name" value="INTEGRASE"/>
    <property type="match status" value="1"/>
</dbReference>
<evidence type="ECO:0000313" key="3">
    <source>
        <dbReference type="EMBL" id="PCC38095.1"/>
    </source>
</evidence>
<keyword evidence="4" id="KW-1185">Reference proteome</keyword>
<dbReference type="Pfam" id="PF00665">
    <property type="entry name" value="rve"/>
    <property type="match status" value="1"/>
</dbReference>
<name>A0A2A3YG76_9MICO</name>
<dbReference type="InterPro" id="IPR001584">
    <property type="entry name" value="Integrase_cat-core"/>
</dbReference>
<dbReference type="AlphaFoldDB" id="A0A2A3YG76"/>
<accession>A0A2A3YG76</accession>
<dbReference type="GeneID" id="303299148"/>
<dbReference type="PANTHER" id="PTHR46889">
    <property type="entry name" value="TRANSPOSASE INSF FOR INSERTION SEQUENCE IS3B-RELATED"/>
    <property type="match status" value="1"/>
</dbReference>
<feature type="domain" description="Integrase catalytic" evidence="2">
    <location>
        <begin position="131"/>
        <end position="293"/>
    </location>
</feature>
<evidence type="ECO:0000256" key="1">
    <source>
        <dbReference type="SAM" id="MobiDB-lite"/>
    </source>
</evidence>
<gene>
    <name evidence="3" type="ORF">CIK66_15850</name>
</gene>
<proteinExistence type="predicted"/>
<dbReference type="RefSeq" id="WP_096166854.1">
    <property type="nucleotide sequence ID" value="NZ_JBQQIH010000087.1"/>
</dbReference>
<dbReference type="Gene3D" id="3.30.420.10">
    <property type="entry name" value="Ribonuclease H-like superfamily/Ribonuclease H"/>
    <property type="match status" value="1"/>
</dbReference>
<dbReference type="GO" id="GO:0003676">
    <property type="term" value="F:nucleic acid binding"/>
    <property type="evidence" value="ECO:0007669"/>
    <property type="project" value="InterPro"/>
</dbReference>
<dbReference type="PANTHER" id="PTHR46889:SF4">
    <property type="entry name" value="TRANSPOSASE INSO FOR INSERTION SEQUENCE ELEMENT IS911B-RELATED"/>
    <property type="match status" value="1"/>
</dbReference>
<evidence type="ECO:0000313" key="4">
    <source>
        <dbReference type="Proteomes" id="UP000218598"/>
    </source>
</evidence>
<feature type="region of interest" description="Disordered" evidence="1">
    <location>
        <begin position="318"/>
        <end position="342"/>
    </location>
</feature>
<protein>
    <recommendedName>
        <fullName evidence="2">Integrase catalytic domain-containing protein</fullName>
    </recommendedName>
</protein>
<comment type="caution">
    <text evidence="3">The sequence shown here is derived from an EMBL/GenBank/DDBJ whole genome shotgun (WGS) entry which is preliminary data.</text>
</comment>
<organism evidence="3 4">
    <name type="scientific">Brachybacterium alimentarium</name>
    <dbReference type="NCBI Taxonomy" id="47845"/>
    <lineage>
        <taxon>Bacteria</taxon>
        <taxon>Bacillati</taxon>
        <taxon>Actinomycetota</taxon>
        <taxon>Actinomycetes</taxon>
        <taxon>Micrococcales</taxon>
        <taxon>Dermabacteraceae</taxon>
        <taxon>Brachybacterium</taxon>
    </lineage>
</organism>